<name>A0AAP2MQT7_9BURK</name>
<evidence type="ECO:0000313" key="2">
    <source>
        <dbReference type="Proteomes" id="UP001196915"/>
    </source>
</evidence>
<evidence type="ECO:0000313" key="1">
    <source>
        <dbReference type="EMBL" id="MBU9359566.1"/>
    </source>
</evidence>
<dbReference type="NCBIfam" id="TIGR01539">
    <property type="entry name" value="portal_lambda"/>
    <property type="match status" value="1"/>
</dbReference>
<dbReference type="EMBL" id="JAHPMX010000017">
    <property type="protein sequence ID" value="MBU9359566.1"/>
    <property type="molecule type" value="Genomic_DNA"/>
</dbReference>
<comment type="caution">
    <text evidence="1">The sequence shown here is derived from an EMBL/GenBank/DDBJ whole genome shotgun (WGS) entry which is preliminary data.</text>
</comment>
<dbReference type="AlphaFoldDB" id="A0AAP2MQT7"/>
<dbReference type="Pfam" id="PF05136">
    <property type="entry name" value="Phage_portal_2"/>
    <property type="match status" value="1"/>
</dbReference>
<sequence length="564" mass="62783">MPAAGDANHFHTAMTESNVRILGSDGNPLPTSRGRARALNGSYNGYSSHTAYDAADMYGQHMRDWNPVLWSPDGELNPYRDRIVSRVRDLVRNDGWASAAVTRTLDNVIGADFRPMCKPDYRALAIQTGLKTFDHVWADEFGRALEAAWRTWSEDPARFCDAQRKLTIPQMMHLAFRHKVVDGDALGMLHWMPDRLPRGARYATVLQLIDPDRLSNPQQNFDRQTMRGGVEVDDFGAAIAYHIRKAHQGDWFSGGRQVTWERIPAETDWGRPIIVHDFDFDRASQHRGGAGILTPVLQRLKMLIKYDGTELDAAIINAIFGAYVTSPFDKQLVGEALGDGEEEAINGYQDARAEFHDKNDLRLGGARLPILFPGESINTVSATRPAGNFAEFENAMLRNVAAGTGMSAQQISQNWADVNYSSYRAAALEAWKTFDRRRRDFGRGFGQPILCAFAEEAMEVDNLPLPAGAPEFNMARAAYTRAWWIGPGRGYVDPLKERQGAALGIESGFSTLEDESAEVSGTDWRDNVDQRAIEIDYYRKRGVPIPSTLQGVGADAVTKEPEAQ</sequence>
<dbReference type="GO" id="GO:0005198">
    <property type="term" value="F:structural molecule activity"/>
    <property type="evidence" value="ECO:0007669"/>
    <property type="project" value="InterPro"/>
</dbReference>
<protein>
    <submittedName>
        <fullName evidence="1">Phage portal protein</fullName>
    </submittedName>
</protein>
<accession>A0AAP2MQT7</accession>
<reference evidence="1" key="1">
    <citation type="submission" date="2021-06" db="EMBL/GenBank/DDBJ databases">
        <title>A collection of bacterial strains from the Burkholderia cepacia Research Laboratory and Repository.</title>
        <authorList>
            <person name="Lipuma J."/>
            <person name="Spilker T."/>
        </authorList>
    </citation>
    <scope>NUCLEOTIDE SEQUENCE</scope>
    <source>
        <strain evidence="1">AU37435</strain>
    </source>
</reference>
<dbReference type="Proteomes" id="UP001196915">
    <property type="component" value="Unassembled WGS sequence"/>
</dbReference>
<proteinExistence type="predicted"/>
<dbReference type="GO" id="GO:0019068">
    <property type="term" value="P:virion assembly"/>
    <property type="evidence" value="ECO:0007669"/>
    <property type="project" value="InterPro"/>
</dbReference>
<organism evidence="1 2">
    <name type="scientific">Burkholderia multivorans</name>
    <dbReference type="NCBI Taxonomy" id="87883"/>
    <lineage>
        <taxon>Bacteria</taxon>
        <taxon>Pseudomonadati</taxon>
        <taxon>Pseudomonadota</taxon>
        <taxon>Betaproteobacteria</taxon>
        <taxon>Burkholderiales</taxon>
        <taxon>Burkholderiaceae</taxon>
        <taxon>Burkholderia</taxon>
        <taxon>Burkholderia cepacia complex</taxon>
    </lineage>
</organism>
<gene>
    <name evidence="1" type="ORF">KTE52_24810</name>
</gene>
<dbReference type="InterPro" id="IPR006429">
    <property type="entry name" value="Phage_lambda_portal"/>
</dbReference>